<feature type="compositionally biased region" description="Polar residues" evidence="1">
    <location>
        <begin position="279"/>
        <end position="310"/>
    </location>
</feature>
<sequence>MFSVNSNSTAPHIYQGSYPSYPVYPQHAGLSWNHVQSFGGDHRSFSPFPSPAMQSQLNPFQQSNTIASFSNPASHNWSYVPQTPMRSIPSPSPNVYASYNLGPVNPSPLYSSHSSIGGGTESTKSDLYSSSSSLNNGGIHFSSLGAHGEQPSSLTHSATFPKQEPAKKPPSRIHDTPAAAGLRNAVLNSDQAQEYFRMKQSGGLQYGGNRNLKKSTQEQTSAPQKQSSSEISNSPTKNSLSSSGIPSPWTKSSPGTSNQSGVSPSNQPKTSSISSSLSQNEEAGQSSTHAATEKSLPSQGGNTTGLNLQFSHLEYRESPSPYRDSLPFGVQKRTDLHNAVRIADSEIGYLC</sequence>
<accession>A0A7S0MA93</accession>
<proteinExistence type="predicted"/>
<reference evidence="2" key="1">
    <citation type="submission" date="2021-01" db="EMBL/GenBank/DDBJ databases">
        <authorList>
            <person name="Corre E."/>
            <person name="Pelletier E."/>
            <person name="Niang G."/>
            <person name="Scheremetjew M."/>
            <person name="Finn R."/>
            <person name="Kale V."/>
            <person name="Holt S."/>
            <person name="Cochrane G."/>
            <person name="Meng A."/>
            <person name="Brown T."/>
            <person name="Cohen L."/>
        </authorList>
    </citation>
    <scope>NUCLEOTIDE SEQUENCE</scope>
    <source>
        <strain evidence="2">CCAP979/52</strain>
    </source>
</reference>
<gene>
    <name evidence="2" type="ORF">CCUR1050_LOCUS10982</name>
</gene>
<protein>
    <submittedName>
        <fullName evidence="2">Uncharacterized protein</fullName>
    </submittedName>
</protein>
<dbReference type="AlphaFoldDB" id="A0A7S0MA93"/>
<feature type="compositionally biased region" description="Polar residues" evidence="1">
    <location>
        <begin position="150"/>
        <end position="160"/>
    </location>
</feature>
<dbReference type="EMBL" id="HBEZ01019874">
    <property type="protein sequence ID" value="CAD8633301.1"/>
    <property type="molecule type" value="Transcribed_RNA"/>
</dbReference>
<name>A0A7S0MA93_9CRYP</name>
<feature type="region of interest" description="Disordered" evidence="1">
    <location>
        <begin position="202"/>
        <end position="323"/>
    </location>
</feature>
<feature type="compositionally biased region" description="Basic and acidic residues" evidence="1">
    <location>
        <begin position="164"/>
        <end position="175"/>
    </location>
</feature>
<feature type="compositionally biased region" description="Polar residues" evidence="1">
    <location>
        <begin position="217"/>
        <end position="231"/>
    </location>
</feature>
<feature type="region of interest" description="Disordered" evidence="1">
    <location>
        <begin position="110"/>
        <end position="176"/>
    </location>
</feature>
<feature type="compositionally biased region" description="Polar residues" evidence="1">
    <location>
        <begin position="249"/>
        <end position="270"/>
    </location>
</feature>
<evidence type="ECO:0000256" key="1">
    <source>
        <dbReference type="SAM" id="MobiDB-lite"/>
    </source>
</evidence>
<evidence type="ECO:0000313" key="2">
    <source>
        <dbReference type="EMBL" id="CAD8633301.1"/>
    </source>
</evidence>
<organism evidence="2">
    <name type="scientific">Cryptomonas curvata</name>
    <dbReference type="NCBI Taxonomy" id="233186"/>
    <lineage>
        <taxon>Eukaryota</taxon>
        <taxon>Cryptophyceae</taxon>
        <taxon>Cryptomonadales</taxon>
        <taxon>Cryptomonadaceae</taxon>
        <taxon>Cryptomonas</taxon>
    </lineage>
</organism>
<feature type="compositionally biased region" description="Low complexity" evidence="1">
    <location>
        <begin position="232"/>
        <end position="243"/>
    </location>
</feature>